<dbReference type="SUPFAM" id="SSF55785">
    <property type="entry name" value="PYP-like sensor domain (PAS domain)"/>
    <property type="match status" value="1"/>
</dbReference>
<dbReference type="SMART" id="SM00086">
    <property type="entry name" value="PAC"/>
    <property type="match status" value="1"/>
</dbReference>
<keyword evidence="7" id="KW-0285">Flavoprotein</keyword>
<dbReference type="NCBIfam" id="TIGR00229">
    <property type="entry name" value="sensory_box"/>
    <property type="match status" value="1"/>
</dbReference>
<dbReference type="CDD" id="cd00130">
    <property type="entry name" value="PAS"/>
    <property type="match status" value="1"/>
</dbReference>
<dbReference type="RefSeq" id="WP_136353843.1">
    <property type="nucleotide sequence ID" value="NZ_SSNY01000001.1"/>
</dbReference>
<dbReference type="InterPro" id="IPR035965">
    <property type="entry name" value="PAS-like_dom_sf"/>
</dbReference>
<feature type="domain" description="PAS" evidence="17">
    <location>
        <begin position="15"/>
        <end position="64"/>
    </location>
</feature>
<keyword evidence="14" id="KW-0157">Chromophore</keyword>
<name>A0ABY2QCP2_9HYPH</name>
<dbReference type="PROSITE" id="PS50112">
    <property type="entry name" value="PAS"/>
    <property type="match status" value="1"/>
</dbReference>
<evidence type="ECO:0000313" key="20">
    <source>
        <dbReference type="Proteomes" id="UP000306441"/>
    </source>
</evidence>
<comment type="caution">
    <text evidence="19">The sequence shown here is derived from an EMBL/GenBank/DDBJ whole genome shotgun (WGS) entry which is preliminary data.</text>
</comment>
<dbReference type="InterPro" id="IPR011102">
    <property type="entry name" value="Sig_transdc_His_kinase_HWE"/>
</dbReference>
<keyword evidence="20" id="KW-1185">Reference proteome</keyword>
<keyword evidence="13" id="KW-0067">ATP-binding</keyword>
<evidence type="ECO:0000256" key="10">
    <source>
        <dbReference type="ARBA" id="ARBA00022737"/>
    </source>
</evidence>
<dbReference type="InterPro" id="IPR000014">
    <property type="entry name" value="PAS"/>
</dbReference>
<evidence type="ECO:0000256" key="5">
    <source>
        <dbReference type="ARBA" id="ARBA00022553"/>
    </source>
</evidence>
<dbReference type="SMART" id="SM00911">
    <property type="entry name" value="HWE_HK"/>
    <property type="match status" value="1"/>
</dbReference>
<dbReference type="EMBL" id="SSNY01000001">
    <property type="protein sequence ID" value="THF60042.1"/>
    <property type="molecule type" value="Genomic_DNA"/>
</dbReference>
<dbReference type="InterPro" id="IPR000700">
    <property type="entry name" value="PAS-assoc_C"/>
</dbReference>
<dbReference type="SMART" id="SM00091">
    <property type="entry name" value="PAS"/>
    <property type="match status" value="1"/>
</dbReference>
<keyword evidence="12" id="KW-0418">Kinase</keyword>
<dbReference type="Pfam" id="PF00989">
    <property type="entry name" value="PAS"/>
    <property type="match status" value="1"/>
</dbReference>
<keyword evidence="8" id="KW-0288">FMN</keyword>
<evidence type="ECO:0000256" key="9">
    <source>
        <dbReference type="ARBA" id="ARBA00022679"/>
    </source>
</evidence>
<evidence type="ECO:0000256" key="12">
    <source>
        <dbReference type="ARBA" id="ARBA00022777"/>
    </source>
</evidence>
<keyword evidence="4" id="KW-0600">Photoreceptor protein</keyword>
<dbReference type="PROSITE" id="PS50113">
    <property type="entry name" value="PAC"/>
    <property type="match status" value="1"/>
</dbReference>
<dbReference type="Pfam" id="PF07536">
    <property type="entry name" value="HWE_HK"/>
    <property type="match status" value="1"/>
</dbReference>
<dbReference type="Gene3D" id="3.30.450.20">
    <property type="entry name" value="PAS domain"/>
    <property type="match status" value="1"/>
</dbReference>
<evidence type="ECO:0000256" key="2">
    <source>
        <dbReference type="ARBA" id="ARBA00012438"/>
    </source>
</evidence>
<feature type="domain" description="PAC" evidence="18">
    <location>
        <begin position="86"/>
        <end position="140"/>
    </location>
</feature>
<keyword evidence="9" id="KW-0808">Transferase</keyword>
<evidence type="ECO:0000259" key="18">
    <source>
        <dbReference type="PROSITE" id="PS50113"/>
    </source>
</evidence>
<reference evidence="19 20" key="1">
    <citation type="submission" date="2019-04" db="EMBL/GenBank/DDBJ databases">
        <title>Mesorhizobium composti sp. nov., isolated from compost.</title>
        <authorList>
            <person name="Lin S.-Y."/>
            <person name="Hameed A."/>
            <person name="Hsieh Y.-T."/>
            <person name="Young C.-C."/>
        </authorList>
    </citation>
    <scope>NUCLEOTIDE SEQUENCE [LARGE SCALE GENOMIC DNA]</scope>
    <source>
        <strain evidence="19 20">CC-YTH430</strain>
    </source>
</reference>
<keyword evidence="5" id="KW-0597">Phosphoprotein</keyword>
<dbReference type="InterPro" id="IPR013767">
    <property type="entry name" value="PAS_fold"/>
</dbReference>
<keyword evidence="11" id="KW-0547">Nucleotide-binding</keyword>
<proteinExistence type="predicted"/>
<evidence type="ECO:0000256" key="14">
    <source>
        <dbReference type="ARBA" id="ARBA00022991"/>
    </source>
</evidence>
<keyword evidence="10" id="KW-0677">Repeat</keyword>
<keyword evidence="6" id="KW-0716">Sensory transduction</keyword>
<protein>
    <recommendedName>
        <fullName evidence="3">Blue-light-activated histidine kinase</fullName>
        <ecNumber evidence="2">2.7.13.3</ecNumber>
    </recommendedName>
</protein>
<dbReference type="PANTHER" id="PTHR41523">
    <property type="entry name" value="TWO-COMPONENT SYSTEM SENSOR PROTEIN"/>
    <property type="match status" value="1"/>
</dbReference>
<evidence type="ECO:0000259" key="17">
    <source>
        <dbReference type="PROSITE" id="PS50112"/>
    </source>
</evidence>
<comment type="catalytic activity">
    <reaction evidence="1">
        <text>ATP + protein L-histidine = ADP + protein N-phospho-L-histidine.</text>
        <dbReference type="EC" id="2.7.13.3"/>
    </reaction>
</comment>
<evidence type="ECO:0000256" key="13">
    <source>
        <dbReference type="ARBA" id="ARBA00022840"/>
    </source>
</evidence>
<accession>A0ABY2QCP2</accession>
<evidence type="ECO:0000256" key="15">
    <source>
        <dbReference type="ARBA" id="ARBA00023026"/>
    </source>
</evidence>
<evidence type="ECO:0000256" key="11">
    <source>
        <dbReference type="ARBA" id="ARBA00022741"/>
    </source>
</evidence>
<evidence type="ECO:0000256" key="8">
    <source>
        <dbReference type="ARBA" id="ARBA00022643"/>
    </source>
</evidence>
<evidence type="ECO:0000313" key="19">
    <source>
        <dbReference type="EMBL" id="THF60042.1"/>
    </source>
</evidence>
<evidence type="ECO:0000256" key="16">
    <source>
        <dbReference type="ARBA" id="ARBA00023170"/>
    </source>
</evidence>
<keyword evidence="15" id="KW-0843">Virulence</keyword>
<evidence type="ECO:0000256" key="6">
    <source>
        <dbReference type="ARBA" id="ARBA00022606"/>
    </source>
</evidence>
<dbReference type="InterPro" id="IPR001610">
    <property type="entry name" value="PAC"/>
</dbReference>
<dbReference type="PANTHER" id="PTHR41523:SF8">
    <property type="entry name" value="ETHYLENE RESPONSE SENSOR PROTEIN"/>
    <property type="match status" value="1"/>
</dbReference>
<keyword evidence="16" id="KW-0675">Receptor</keyword>
<evidence type="ECO:0000256" key="4">
    <source>
        <dbReference type="ARBA" id="ARBA00022543"/>
    </source>
</evidence>
<dbReference type="EC" id="2.7.13.3" evidence="2"/>
<organism evidence="19 20">
    <name type="scientific">Ollibium composti</name>
    <dbReference type="NCBI Taxonomy" id="2675109"/>
    <lineage>
        <taxon>Bacteria</taxon>
        <taxon>Pseudomonadati</taxon>
        <taxon>Pseudomonadota</taxon>
        <taxon>Alphaproteobacteria</taxon>
        <taxon>Hyphomicrobiales</taxon>
        <taxon>Phyllobacteriaceae</taxon>
        <taxon>Ollibium</taxon>
    </lineage>
</organism>
<evidence type="ECO:0000256" key="7">
    <source>
        <dbReference type="ARBA" id="ARBA00022630"/>
    </source>
</evidence>
<sequence>MAEILEIHPRLVLPAEARLAAIVDSSSDAIVGKDLNSIITDWNPAAEKMFGYTAEEAIGRSVLMLIPDSLRSEEIDIIDRIKRGERLASFDTIRQRKDGSLIFVSLTISPIKDAAGKIVGASKIARDITEKRESERRIRTLLREVNHRVKNQFAVILSIIRETANRTSDKDDFIEHVRERITGLSRSHDLLVSSDWSGASLFELLQEHLKPFGHEERITLSGPLVMLAPNTVQYLGMAIHELGTNSAKYGALADAVGRISITWRLLKRPDANEEFQLVWEETSVPRQTEADMSRRGFGNVVLQRIAPQSMNGTSTITREPGHVRWELQAPATAVLVQPATAAAEDTGDFVL</sequence>
<dbReference type="Proteomes" id="UP000306441">
    <property type="component" value="Unassembled WGS sequence"/>
</dbReference>
<evidence type="ECO:0000256" key="3">
    <source>
        <dbReference type="ARBA" id="ARBA00021740"/>
    </source>
</evidence>
<evidence type="ECO:0000256" key="1">
    <source>
        <dbReference type="ARBA" id="ARBA00000085"/>
    </source>
</evidence>
<gene>
    <name evidence="19" type="ORF">E6C48_03070</name>
</gene>